<dbReference type="InterPro" id="IPR007278">
    <property type="entry name" value="DUF397"/>
</dbReference>
<gene>
    <name evidence="2" type="ORF">Nocox_07720</name>
</gene>
<dbReference type="EMBL" id="CP068985">
    <property type="protein sequence ID" value="QYC39169.1"/>
    <property type="molecule type" value="Genomic_DNA"/>
</dbReference>
<feature type="domain" description="DUF397" evidence="1">
    <location>
        <begin position="15"/>
        <end position="59"/>
    </location>
</feature>
<dbReference type="Proteomes" id="UP000824681">
    <property type="component" value="Chromosome"/>
</dbReference>
<dbReference type="Pfam" id="PF04149">
    <property type="entry name" value="DUF397"/>
    <property type="match status" value="1"/>
</dbReference>
<sequence length="72" mass="7956">MDRPPARDHAIWHRYCNGGSCVEVAMLDGKVWVRGSQDASGAVLPFSVDEWSDFIRGVKDGHFDLERLAPGA</sequence>
<proteinExistence type="predicted"/>
<dbReference type="RefSeq" id="WP_063711709.1">
    <property type="nucleotide sequence ID" value="NZ_CP068985.1"/>
</dbReference>
<protein>
    <recommendedName>
        <fullName evidence="1">DUF397 domain-containing protein</fullName>
    </recommendedName>
</protein>
<evidence type="ECO:0000313" key="3">
    <source>
        <dbReference type="Proteomes" id="UP000824681"/>
    </source>
</evidence>
<evidence type="ECO:0000313" key="2">
    <source>
        <dbReference type="EMBL" id="QYC39169.1"/>
    </source>
</evidence>
<evidence type="ECO:0000259" key="1">
    <source>
        <dbReference type="Pfam" id="PF04149"/>
    </source>
</evidence>
<organism evidence="2 3">
    <name type="scientific">Nonomuraea coxensis DSM 45129</name>
    <dbReference type="NCBI Taxonomy" id="1122611"/>
    <lineage>
        <taxon>Bacteria</taxon>
        <taxon>Bacillati</taxon>
        <taxon>Actinomycetota</taxon>
        <taxon>Actinomycetes</taxon>
        <taxon>Streptosporangiales</taxon>
        <taxon>Streptosporangiaceae</taxon>
        <taxon>Nonomuraea</taxon>
    </lineage>
</organism>
<keyword evidence="3" id="KW-1185">Reference proteome</keyword>
<name>A0ABX8TV27_9ACTN</name>
<accession>A0ABX8TV27</accession>
<reference evidence="2 3" key="1">
    <citation type="journal article" date="2021" name="ACS Chem. Biol.">
        <title>Genomic-Led Discovery of a Novel Glycopeptide Antibiotic by Nonomuraea coxensis DSM 45129.</title>
        <authorList>
            <person name="Yushchuk O."/>
            <person name="Vior N.M."/>
            <person name="Andreo-Vidal A."/>
            <person name="Berini F."/>
            <person name="Ruckert C."/>
            <person name="Busche T."/>
            <person name="Binda E."/>
            <person name="Kalinowski J."/>
            <person name="Truman A.W."/>
            <person name="Marinelli F."/>
        </authorList>
    </citation>
    <scope>NUCLEOTIDE SEQUENCE [LARGE SCALE GENOMIC DNA]</scope>
    <source>
        <strain evidence="2 3">DSM 45129</strain>
    </source>
</reference>